<dbReference type="EMBL" id="MNUE01000038">
    <property type="protein sequence ID" value="OJD32390.1"/>
    <property type="molecule type" value="Genomic_DNA"/>
</dbReference>
<organism evidence="1 2">
    <name type="scientific">Diplodia corticola</name>
    <dbReference type="NCBI Taxonomy" id="236234"/>
    <lineage>
        <taxon>Eukaryota</taxon>
        <taxon>Fungi</taxon>
        <taxon>Dikarya</taxon>
        <taxon>Ascomycota</taxon>
        <taxon>Pezizomycotina</taxon>
        <taxon>Dothideomycetes</taxon>
        <taxon>Dothideomycetes incertae sedis</taxon>
        <taxon>Botryosphaeriales</taxon>
        <taxon>Botryosphaeriaceae</taxon>
        <taxon>Diplodia</taxon>
    </lineage>
</organism>
<evidence type="ECO:0000313" key="1">
    <source>
        <dbReference type="EMBL" id="OJD32390.1"/>
    </source>
</evidence>
<gene>
    <name evidence="1" type="ORF">BKCO1_3800010</name>
</gene>
<comment type="caution">
    <text evidence="1">The sequence shown here is derived from an EMBL/GenBank/DDBJ whole genome shotgun (WGS) entry which is preliminary data.</text>
</comment>
<dbReference type="Proteomes" id="UP000183809">
    <property type="component" value="Unassembled WGS sequence"/>
</dbReference>
<dbReference type="RefSeq" id="XP_020128650.1">
    <property type="nucleotide sequence ID" value="XM_020275200.1"/>
</dbReference>
<dbReference type="Gene3D" id="3.40.50.10810">
    <property type="entry name" value="Tandem AAA-ATPase domain"/>
    <property type="match status" value="1"/>
</dbReference>
<reference evidence="1 2" key="1">
    <citation type="submission" date="2016-10" db="EMBL/GenBank/DDBJ databases">
        <title>Proteomics and genomics reveal pathogen-plant mechanisms compatible with a hemibiotrophic lifestyle of Diplodia corticola.</title>
        <authorList>
            <person name="Fernandes I."/>
            <person name="De Jonge R."/>
            <person name="Van De Peer Y."/>
            <person name="Devreese B."/>
            <person name="Alves A."/>
            <person name="Esteves A.C."/>
        </authorList>
    </citation>
    <scope>NUCLEOTIDE SEQUENCE [LARGE SCALE GENOMIC DNA]</scope>
    <source>
        <strain evidence="1 2">CBS 112549</strain>
    </source>
</reference>
<evidence type="ECO:0008006" key="3">
    <source>
        <dbReference type="Google" id="ProtNLM"/>
    </source>
</evidence>
<accession>A0A1J9QTT5</accession>
<protein>
    <recommendedName>
        <fullName evidence="3">SNF2 N-terminal domain-containing protein</fullName>
    </recommendedName>
</protein>
<proteinExistence type="predicted"/>
<dbReference type="AlphaFoldDB" id="A0A1J9QTT5"/>
<evidence type="ECO:0000313" key="2">
    <source>
        <dbReference type="Proteomes" id="UP000183809"/>
    </source>
</evidence>
<keyword evidence="2" id="KW-1185">Reference proteome</keyword>
<dbReference type="OrthoDB" id="5245693at2759"/>
<dbReference type="GeneID" id="31015461"/>
<dbReference type="InterPro" id="IPR038718">
    <property type="entry name" value="SNF2-like_sf"/>
</dbReference>
<sequence length="150" mass="15966">MTYRLNPRTGFNSVARISAIHAEVESGATAEDAEKAEQYALTFFNRQKALLNVNVVEQSLSCSGACATLGVDPANPMVPNGPDGHRLRKLKPHQVLDVAWLKAMEAEDTNGCILANEAGTGQTLIALAYLVDGGNCRASMAAGPWRPSLV</sequence>
<name>A0A1J9QTT5_9PEZI</name>